<dbReference type="EMBL" id="CM037614">
    <property type="protein sequence ID" value="KAH8016207.1"/>
    <property type="molecule type" value="Genomic_DNA"/>
</dbReference>
<sequence length="118" mass="13158">MPLDSCSHARRSICKEVPVMLLPLCGSDSDQSGRKYKADDNLKSLILCDMQVGLGILGSPDIHLSPLYTAYSNWFESGFIFIASGKELGFLNGSQIVLFSSCFKNWFDQNRCMPRLSQ</sequence>
<name>A0ACB8G9F2_9SAUR</name>
<dbReference type="Proteomes" id="UP000827872">
    <property type="component" value="Linkage Group LG01"/>
</dbReference>
<accession>A0ACB8G9F2</accession>
<keyword evidence="2" id="KW-1185">Reference proteome</keyword>
<evidence type="ECO:0000313" key="1">
    <source>
        <dbReference type="EMBL" id="KAH8016207.1"/>
    </source>
</evidence>
<comment type="caution">
    <text evidence="1">The sequence shown here is derived from an EMBL/GenBank/DDBJ whole genome shotgun (WGS) entry which is preliminary data.</text>
</comment>
<reference evidence="1" key="1">
    <citation type="submission" date="2021-08" db="EMBL/GenBank/DDBJ databases">
        <title>The first chromosome-level gecko genome reveals the dynamic sex chromosomes of Neotropical dwarf geckos (Sphaerodactylidae: Sphaerodactylus).</title>
        <authorList>
            <person name="Pinto B.J."/>
            <person name="Keating S.E."/>
            <person name="Gamble T."/>
        </authorList>
    </citation>
    <scope>NUCLEOTIDE SEQUENCE</scope>
    <source>
        <strain evidence="1">TG3544</strain>
    </source>
</reference>
<proteinExistence type="predicted"/>
<evidence type="ECO:0000313" key="2">
    <source>
        <dbReference type="Proteomes" id="UP000827872"/>
    </source>
</evidence>
<organism evidence="1 2">
    <name type="scientific">Sphaerodactylus townsendi</name>
    <dbReference type="NCBI Taxonomy" id="933632"/>
    <lineage>
        <taxon>Eukaryota</taxon>
        <taxon>Metazoa</taxon>
        <taxon>Chordata</taxon>
        <taxon>Craniata</taxon>
        <taxon>Vertebrata</taxon>
        <taxon>Euteleostomi</taxon>
        <taxon>Lepidosauria</taxon>
        <taxon>Squamata</taxon>
        <taxon>Bifurcata</taxon>
        <taxon>Gekkota</taxon>
        <taxon>Sphaerodactylidae</taxon>
        <taxon>Sphaerodactylus</taxon>
    </lineage>
</organism>
<protein>
    <submittedName>
        <fullName evidence="1">Uncharacterized protein</fullName>
    </submittedName>
</protein>
<gene>
    <name evidence="1" type="ORF">K3G42_013710</name>
</gene>